<evidence type="ECO:0000259" key="2">
    <source>
        <dbReference type="PROSITE" id="PS51352"/>
    </source>
</evidence>
<dbReference type="PROSITE" id="PS51352">
    <property type="entry name" value="THIOREDOXIN_2"/>
    <property type="match status" value="1"/>
</dbReference>
<dbReference type="InterPro" id="IPR013325">
    <property type="entry name" value="RNA_pol_sigma_r2"/>
</dbReference>
<dbReference type="SUPFAM" id="SSF52833">
    <property type="entry name" value="Thioredoxin-like"/>
    <property type="match status" value="1"/>
</dbReference>
<comment type="caution">
    <text evidence="3">The sequence shown here is derived from an EMBL/GenBank/DDBJ whole genome shotgun (WGS) entry which is preliminary data.</text>
</comment>
<dbReference type="InterPro" id="IPR036249">
    <property type="entry name" value="Thioredoxin-like_sf"/>
</dbReference>
<comment type="similarity">
    <text evidence="1">Belongs to the sigma-70 factor family.</text>
</comment>
<name>A0ABD3R024_9STRA</name>
<evidence type="ECO:0000313" key="4">
    <source>
        <dbReference type="Proteomes" id="UP001516023"/>
    </source>
</evidence>
<dbReference type="SUPFAM" id="SSF88946">
    <property type="entry name" value="Sigma2 domain of RNA polymerase sigma factors"/>
    <property type="match status" value="1"/>
</dbReference>
<evidence type="ECO:0000313" key="3">
    <source>
        <dbReference type="EMBL" id="KAL3803835.1"/>
    </source>
</evidence>
<dbReference type="AlphaFoldDB" id="A0ABD3R024"/>
<dbReference type="InterPro" id="IPR013766">
    <property type="entry name" value="Thioredoxin_domain"/>
</dbReference>
<dbReference type="Gene3D" id="3.40.30.10">
    <property type="entry name" value="Glutaredoxin"/>
    <property type="match status" value="1"/>
</dbReference>
<dbReference type="Proteomes" id="UP001516023">
    <property type="component" value="Unassembled WGS sequence"/>
</dbReference>
<accession>A0ABD3R024</accession>
<dbReference type="PANTHER" id="PTHR30603">
    <property type="entry name" value="RNA POLYMERASE SIGMA FACTOR RPO"/>
    <property type="match status" value="1"/>
</dbReference>
<gene>
    <name evidence="3" type="ORF">HJC23_003997</name>
</gene>
<evidence type="ECO:0000256" key="1">
    <source>
        <dbReference type="ARBA" id="ARBA00007788"/>
    </source>
</evidence>
<organism evidence="3 4">
    <name type="scientific">Cyclotella cryptica</name>
    <dbReference type="NCBI Taxonomy" id="29204"/>
    <lineage>
        <taxon>Eukaryota</taxon>
        <taxon>Sar</taxon>
        <taxon>Stramenopiles</taxon>
        <taxon>Ochrophyta</taxon>
        <taxon>Bacillariophyta</taxon>
        <taxon>Coscinodiscophyceae</taxon>
        <taxon>Thalassiosirophycidae</taxon>
        <taxon>Stephanodiscales</taxon>
        <taxon>Stephanodiscaceae</taxon>
        <taxon>Cyclotella</taxon>
    </lineage>
</organism>
<dbReference type="EMBL" id="JABMIG020000011">
    <property type="protein sequence ID" value="KAL3803835.1"/>
    <property type="molecule type" value="Genomic_DNA"/>
</dbReference>
<reference evidence="3 4" key="1">
    <citation type="journal article" date="2020" name="G3 (Bethesda)">
        <title>Improved Reference Genome for Cyclotella cryptica CCMP332, a Model for Cell Wall Morphogenesis, Salinity Adaptation, and Lipid Production in Diatoms (Bacillariophyta).</title>
        <authorList>
            <person name="Roberts W.R."/>
            <person name="Downey K.M."/>
            <person name="Ruck E.C."/>
            <person name="Traller J.C."/>
            <person name="Alverson A.J."/>
        </authorList>
    </citation>
    <scope>NUCLEOTIDE SEQUENCE [LARGE SCALE GENOMIC DNA]</scope>
    <source>
        <strain evidence="3 4">CCMP332</strain>
    </source>
</reference>
<protein>
    <recommendedName>
        <fullName evidence="2">Thioredoxin domain-containing protein</fullName>
    </recommendedName>
</protein>
<feature type="domain" description="Thioredoxin" evidence="2">
    <location>
        <begin position="477"/>
        <end position="621"/>
    </location>
</feature>
<dbReference type="Gene3D" id="1.20.120.1810">
    <property type="match status" value="1"/>
</dbReference>
<proteinExistence type="inferred from homology"/>
<keyword evidence="4" id="KW-1185">Reference proteome</keyword>
<dbReference type="PANTHER" id="PTHR30603:SF47">
    <property type="entry name" value="RNA POLYMERASE SIGMA FACTOR SIGD, CHLOROPLASTIC"/>
    <property type="match status" value="1"/>
</dbReference>
<dbReference type="InterPro" id="IPR050239">
    <property type="entry name" value="Sigma-70_RNA_pol_init_factors"/>
</dbReference>
<dbReference type="Pfam" id="PF00085">
    <property type="entry name" value="Thioredoxin"/>
    <property type="match status" value="1"/>
</dbReference>
<sequence>MPSTDIPHDSTPEFGDKNQCARFSRSLHRLTHEEEMSLLRKMRSHSAETLESQAARQTLLLHNLPLVQSIVSKTMKSHPRLLIQGTEPQIGAALSRDDLINEGMIGLAEALDKYDFIYSDLNSDNSLSPQGARLGTYATYWIRARIMRAIQSREHAFRFPERILQASHRLVKAARELELEWNAVVELQDADSAEKKMLRSKLCHVAGITSDILFREAIRVRTMSSPTTTTQLESWMYSAPSSGSHHEHKLQVNEKPETGCQHIHDTLSKFLMPREVQVLSLRYGLVCPDQKSSSKPVVFRDYQAEAEEDLFGPNGILPHYSDVPIEQRIPALNQASALEYTTSEKSSVTSTGNIVKAGIQKAPSLRAITSSQHINLSTSSALLPFKEVGSLSVSPYSVTGFAPVASTTTAPASFADLKTARCSTAAFVAAKSTPHPRFQIKKGKGGTLFVNQFNQAPASLVLRSAVIQSYRVEDEFHPRVQESDAFSLLPARLSSIKRIESPSQFQSLVLDESNSLVVVRFYADACPSCKATSPLFRRWSRAGETLNAADSVAVSNEKLAIKIVEMPLNKKTSLFMQEKLGVDQLPYCHLYHPQLGLVEEQLVMNKLEFREFVSVVDKWAKGLATAQFDNCVICSKEELMEDCEEFC</sequence>